<feature type="domain" description="SnoaL-like" evidence="1">
    <location>
        <begin position="8"/>
        <end position="130"/>
    </location>
</feature>
<sequence length="152" mass="17667">MTDQQISRLLEQQAIERMMFEYSYYLDMNDPVNMATLFVDDCEVSYAPNFGAVGIEAYKKTLDGIGTFFKGTSHHNSNIVVDFISETEADVRSIVLAVHRYTKERPDGILYGQYFDRVVKVDGQWKFKRRELRTTMTTDYHVKAFNPIGRLE</sequence>
<dbReference type="Pfam" id="PF13577">
    <property type="entry name" value="SnoaL_4"/>
    <property type="match status" value="1"/>
</dbReference>
<dbReference type="Gene3D" id="3.10.450.50">
    <property type="match status" value="1"/>
</dbReference>
<protein>
    <recommendedName>
        <fullName evidence="1">SnoaL-like domain-containing protein</fullName>
    </recommendedName>
</protein>
<dbReference type="AlphaFoldDB" id="A0A0J7Y3I6"/>
<evidence type="ECO:0000259" key="1">
    <source>
        <dbReference type="Pfam" id="PF13577"/>
    </source>
</evidence>
<dbReference type="SUPFAM" id="SSF54427">
    <property type="entry name" value="NTF2-like"/>
    <property type="match status" value="1"/>
</dbReference>
<dbReference type="InterPro" id="IPR032710">
    <property type="entry name" value="NTF2-like_dom_sf"/>
</dbReference>
<proteinExistence type="predicted"/>
<dbReference type="Proteomes" id="UP000052232">
    <property type="component" value="Unassembled WGS sequence"/>
</dbReference>
<evidence type="ECO:0000313" key="3">
    <source>
        <dbReference type="Proteomes" id="UP000052232"/>
    </source>
</evidence>
<dbReference type="RefSeq" id="WP_066602679.1">
    <property type="nucleotide sequence ID" value="NZ_KQ130434.1"/>
</dbReference>
<accession>A0A0J7Y3I6</accession>
<organism evidence="2 3">
    <name type="scientific">Sphingobium cupriresistens LL01</name>
    <dbReference type="NCBI Taxonomy" id="1420583"/>
    <lineage>
        <taxon>Bacteria</taxon>
        <taxon>Pseudomonadati</taxon>
        <taxon>Pseudomonadota</taxon>
        <taxon>Alphaproteobacteria</taxon>
        <taxon>Sphingomonadales</taxon>
        <taxon>Sphingomonadaceae</taxon>
        <taxon>Sphingobium</taxon>
    </lineage>
</organism>
<reference evidence="2 3" key="1">
    <citation type="journal article" date="2015" name="G3 (Bethesda)">
        <title>Insights into Ongoing Evolution of the Hexachlorocyclohexane Catabolic Pathway from Comparative Genomics of Ten Sphingomonadaceae Strains.</title>
        <authorList>
            <person name="Pearce S.L."/>
            <person name="Oakeshott J.G."/>
            <person name="Pandey G."/>
        </authorList>
    </citation>
    <scope>NUCLEOTIDE SEQUENCE [LARGE SCALE GENOMIC DNA]</scope>
    <source>
        <strain evidence="2 3">LL01</strain>
    </source>
</reference>
<gene>
    <name evidence="2" type="ORF">V473_09010</name>
</gene>
<dbReference type="PATRIC" id="fig|1420583.3.peg.1809"/>
<name>A0A0J7Y3I6_9SPHN</name>
<comment type="caution">
    <text evidence="2">The sequence shown here is derived from an EMBL/GenBank/DDBJ whole genome shotgun (WGS) entry which is preliminary data.</text>
</comment>
<dbReference type="InterPro" id="IPR037401">
    <property type="entry name" value="SnoaL-like"/>
</dbReference>
<dbReference type="CDD" id="cd00531">
    <property type="entry name" value="NTF2_like"/>
    <property type="match status" value="1"/>
</dbReference>
<dbReference type="EMBL" id="JACT01000001">
    <property type="protein sequence ID" value="KMS58257.1"/>
    <property type="molecule type" value="Genomic_DNA"/>
</dbReference>
<keyword evidence="3" id="KW-1185">Reference proteome</keyword>
<evidence type="ECO:0000313" key="2">
    <source>
        <dbReference type="EMBL" id="KMS58257.1"/>
    </source>
</evidence>
<dbReference type="STRING" id="1420583.V473_09010"/>